<feature type="domain" description="PurE" evidence="6">
    <location>
        <begin position="1"/>
        <end position="150"/>
    </location>
</feature>
<name>A0A0B7GTV9_TREPH</name>
<comment type="function">
    <text evidence="3 4">Catalyzes the conversion of N5-carboxyaminoimidazole ribonucleotide (N5-CAIR) to 4-carboxy-5-aminoimidazole ribonucleotide (CAIR).</text>
</comment>
<evidence type="ECO:0000256" key="3">
    <source>
        <dbReference type="HAMAP-Rule" id="MF_01929"/>
    </source>
</evidence>
<evidence type="ECO:0000313" key="7">
    <source>
        <dbReference type="EMBL" id="CEM62059.1"/>
    </source>
</evidence>
<comment type="pathway">
    <text evidence="3 4">Purine metabolism; IMP biosynthesis via de novo pathway; 5-amino-1-(5-phospho-D-ribosyl)imidazole-4-carboxylate from 5-amino-1-(5-phospho-D-ribosyl)imidazole (N5-CAIR route): step 2/2.</text>
</comment>
<dbReference type="SUPFAM" id="SSF52255">
    <property type="entry name" value="N5-CAIR mutase (phosphoribosylaminoimidazole carboxylase, PurE)"/>
    <property type="match status" value="1"/>
</dbReference>
<dbReference type="PANTHER" id="PTHR23046:SF2">
    <property type="entry name" value="PHOSPHORIBOSYLAMINOIMIDAZOLE CARBOXYLASE"/>
    <property type="match status" value="1"/>
</dbReference>
<keyword evidence="1 3" id="KW-0658">Purine biosynthesis</keyword>
<evidence type="ECO:0000259" key="6">
    <source>
        <dbReference type="SMART" id="SM01001"/>
    </source>
</evidence>
<sequence length="164" mass="17448">MKATIIMGSISDKEIAKKSAQALHRFGIEYETRVLSAHRSIDELIPYVQSFEANGIDVVIAIAGKAAHLAGVIAGLTILPVIAVPVKTSVMGGMDSLLSIVQMPSGVPVATVAIDGGENAGILAAQIFSLKDSAIKKRLHEYKQELKQAVLAMQQELDSNENKL</sequence>
<organism evidence="7 9">
    <name type="scientific">Treponema phagedenis</name>
    <dbReference type="NCBI Taxonomy" id="162"/>
    <lineage>
        <taxon>Bacteria</taxon>
        <taxon>Pseudomonadati</taxon>
        <taxon>Spirochaetota</taxon>
        <taxon>Spirochaetia</taxon>
        <taxon>Spirochaetales</taxon>
        <taxon>Treponemataceae</taxon>
        <taxon>Treponema</taxon>
    </lineage>
</organism>
<protein>
    <recommendedName>
        <fullName evidence="3 4">N5-carboxyaminoimidazole ribonucleotide mutase</fullName>
        <shortName evidence="3 4">N5-CAIR mutase</shortName>
        <ecNumber evidence="3 4">5.4.99.18</ecNumber>
    </recommendedName>
    <alternativeName>
        <fullName evidence="3">5-(carboxyamino)imidazole ribonucleotide mutase</fullName>
    </alternativeName>
</protein>
<dbReference type="SMART" id="SM01001">
    <property type="entry name" value="AIRC"/>
    <property type="match status" value="1"/>
</dbReference>
<dbReference type="GO" id="GO:0016829">
    <property type="term" value="F:lyase activity"/>
    <property type="evidence" value="ECO:0007669"/>
    <property type="project" value="UniProtKB-KW"/>
</dbReference>
<dbReference type="UniPathway" id="UPA00074">
    <property type="reaction ID" value="UER00943"/>
</dbReference>
<dbReference type="EC" id="5.4.99.18" evidence="3 4"/>
<gene>
    <name evidence="3 7" type="primary">purE</name>
    <name evidence="8" type="ORF">FUT82_14715</name>
    <name evidence="7" type="ORF">TPHV1_270016</name>
</gene>
<keyword evidence="2 3" id="KW-0413">Isomerase</keyword>
<comment type="similarity">
    <text evidence="3">Belongs to the AIR carboxylase family. Class I subfamily.</text>
</comment>
<evidence type="ECO:0000256" key="4">
    <source>
        <dbReference type="PIRNR" id="PIRNR001338"/>
    </source>
</evidence>
<dbReference type="GO" id="GO:0034023">
    <property type="term" value="F:5-(carboxyamino)imidazole ribonucleotide mutase activity"/>
    <property type="evidence" value="ECO:0007669"/>
    <property type="project" value="UniProtKB-UniRule"/>
</dbReference>
<evidence type="ECO:0000313" key="9">
    <source>
        <dbReference type="Proteomes" id="UP000042527"/>
    </source>
</evidence>
<dbReference type="HAMAP" id="MF_01929">
    <property type="entry name" value="PurE_classI"/>
    <property type="match status" value="1"/>
</dbReference>
<dbReference type="OrthoDB" id="9791908at2"/>
<reference evidence="9" key="2">
    <citation type="submission" date="2015-01" db="EMBL/GenBank/DDBJ databases">
        <authorList>
            <person name="Manzoor Shahid"/>
            <person name="Zubair Saima"/>
        </authorList>
    </citation>
    <scope>NUCLEOTIDE SEQUENCE [LARGE SCALE GENOMIC DNA]</scope>
    <source>
        <strain evidence="9">V1</strain>
    </source>
</reference>
<comment type="catalytic activity">
    <reaction evidence="3 4">
        <text>5-carboxyamino-1-(5-phospho-D-ribosyl)imidazole + H(+) = 5-amino-1-(5-phospho-D-ribosyl)imidazole-4-carboxylate</text>
        <dbReference type="Rhea" id="RHEA:13193"/>
        <dbReference type="ChEBI" id="CHEBI:15378"/>
        <dbReference type="ChEBI" id="CHEBI:58730"/>
        <dbReference type="ChEBI" id="CHEBI:77657"/>
        <dbReference type="EC" id="5.4.99.18"/>
    </reaction>
</comment>
<dbReference type="RefSeq" id="WP_024752125.1">
    <property type="nucleotide sequence ID" value="NZ_CDNC01000020.1"/>
</dbReference>
<accession>A0A0B7GTV9</accession>
<evidence type="ECO:0000313" key="8">
    <source>
        <dbReference type="EMBL" id="QEJ99120.1"/>
    </source>
</evidence>
<dbReference type="GeneID" id="57752231"/>
<keyword evidence="8" id="KW-0456">Lyase</keyword>
<dbReference type="EMBL" id="CP042817">
    <property type="protein sequence ID" value="QEJ99120.1"/>
    <property type="molecule type" value="Genomic_DNA"/>
</dbReference>
<dbReference type="PANTHER" id="PTHR23046">
    <property type="entry name" value="PHOSPHORIBOSYLAMINOIMIDAZOLE CARBOXYLASE CATALYTIC SUBUNIT"/>
    <property type="match status" value="1"/>
</dbReference>
<feature type="binding site" evidence="3 5">
    <location>
        <position position="39"/>
    </location>
    <ligand>
        <name>substrate</name>
    </ligand>
</feature>
<keyword evidence="9" id="KW-1185">Reference proteome</keyword>
<evidence type="ECO:0000313" key="10">
    <source>
        <dbReference type="Proteomes" id="UP000323594"/>
    </source>
</evidence>
<dbReference type="InterPro" id="IPR033747">
    <property type="entry name" value="PurE_ClassI"/>
</dbReference>
<dbReference type="Pfam" id="PF00731">
    <property type="entry name" value="AIRC"/>
    <property type="match status" value="1"/>
</dbReference>
<evidence type="ECO:0000256" key="5">
    <source>
        <dbReference type="PIRSR" id="PIRSR001338-1"/>
    </source>
</evidence>
<dbReference type="GO" id="GO:0006189">
    <property type="term" value="P:'de novo' IMP biosynthetic process"/>
    <property type="evidence" value="ECO:0007669"/>
    <property type="project" value="UniProtKB-UniRule"/>
</dbReference>
<dbReference type="Proteomes" id="UP000323594">
    <property type="component" value="Chromosome"/>
</dbReference>
<feature type="binding site" evidence="3 5">
    <location>
        <position position="12"/>
    </location>
    <ligand>
        <name>substrate</name>
    </ligand>
</feature>
<dbReference type="Proteomes" id="UP000042527">
    <property type="component" value="Unassembled WGS sequence"/>
</dbReference>
<dbReference type="EMBL" id="CDNC01000020">
    <property type="protein sequence ID" value="CEM62059.1"/>
    <property type="molecule type" value="Genomic_DNA"/>
</dbReference>
<dbReference type="InterPro" id="IPR024694">
    <property type="entry name" value="PurE_prokaryotes"/>
</dbReference>
<proteinExistence type="inferred from homology"/>
<feature type="binding site" evidence="3 5">
    <location>
        <position position="9"/>
    </location>
    <ligand>
        <name>substrate</name>
    </ligand>
</feature>
<dbReference type="PIRSF" id="PIRSF001338">
    <property type="entry name" value="AIR_carboxylase"/>
    <property type="match status" value="1"/>
</dbReference>
<dbReference type="AlphaFoldDB" id="A0A0B7GTV9"/>
<dbReference type="NCBIfam" id="TIGR01162">
    <property type="entry name" value="purE"/>
    <property type="match status" value="1"/>
</dbReference>
<dbReference type="Gene3D" id="3.40.50.1970">
    <property type="match status" value="1"/>
</dbReference>
<reference evidence="8 10" key="3">
    <citation type="submission" date="2019-08" db="EMBL/GenBank/DDBJ databases">
        <authorList>
            <person name="Kuhnert P."/>
        </authorList>
    </citation>
    <scope>NUCLEOTIDE SEQUENCE [LARGE SCALE GENOMIC DNA]</scope>
    <source>
        <strain evidence="8 10">B36.5</strain>
    </source>
</reference>
<dbReference type="InterPro" id="IPR000031">
    <property type="entry name" value="PurE_dom"/>
</dbReference>
<evidence type="ECO:0000256" key="1">
    <source>
        <dbReference type="ARBA" id="ARBA00022755"/>
    </source>
</evidence>
<reference evidence="7" key="1">
    <citation type="submission" date="2015-01" db="EMBL/GenBank/DDBJ databases">
        <authorList>
            <person name="Xiang T."/>
            <person name="Song Y."/>
            <person name="Huang L."/>
            <person name="Wang B."/>
            <person name="Wu P."/>
        </authorList>
    </citation>
    <scope>NUCLEOTIDE SEQUENCE [LARGE SCALE GENOMIC DNA]</scope>
    <source>
        <strain evidence="7">V1</strain>
    </source>
</reference>
<evidence type="ECO:0000256" key="2">
    <source>
        <dbReference type="ARBA" id="ARBA00023235"/>
    </source>
</evidence>